<keyword evidence="2" id="KW-1185">Reference proteome</keyword>
<organism evidence="1 2">
    <name type="scientific">Punica granatum</name>
    <name type="common">Pomegranate</name>
    <dbReference type="NCBI Taxonomy" id="22663"/>
    <lineage>
        <taxon>Eukaryota</taxon>
        <taxon>Viridiplantae</taxon>
        <taxon>Streptophyta</taxon>
        <taxon>Embryophyta</taxon>
        <taxon>Tracheophyta</taxon>
        <taxon>Spermatophyta</taxon>
        <taxon>Magnoliopsida</taxon>
        <taxon>eudicotyledons</taxon>
        <taxon>Gunneridae</taxon>
        <taxon>Pentapetalae</taxon>
        <taxon>rosids</taxon>
        <taxon>malvids</taxon>
        <taxon>Myrtales</taxon>
        <taxon>Lythraceae</taxon>
        <taxon>Punica</taxon>
    </lineage>
</organism>
<protein>
    <submittedName>
        <fullName evidence="1">Uncharacterized protein</fullName>
    </submittedName>
</protein>
<gene>
    <name evidence="1" type="ORF">CRG98_012775</name>
</gene>
<accession>A0A2I0KE30</accession>
<evidence type="ECO:0000313" key="1">
    <source>
        <dbReference type="EMBL" id="PKI66769.1"/>
    </source>
</evidence>
<sequence>MIVAVRVRFSKPRCYSARDRQFARAALGCMEERSSARVSGMGKESGEEGDIWTRTDPILGGSFRVSRAGLKDRVFHSGPVRAYVPRQRFNNHVDESDVVFSM</sequence>
<proteinExistence type="predicted"/>
<reference evidence="1 2" key="1">
    <citation type="submission" date="2017-11" db="EMBL/GenBank/DDBJ databases">
        <title>De-novo sequencing of pomegranate (Punica granatum L.) genome.</title>
        <authorList>
            <person name="Akparov Z."/>
            <person name="Amiraslanov A."/>
            <person name="Hajiyeva S."/>
            <person name="Abbasov M."/>
            <person name="Kaur K."/>
            <person name="Hamwieh A."/>
            <person name="Solovyev V."/>
            <person name="Salamov A."/>
            <person name="Braich B."/>
            <person name="Kosarev P."/>
            <person name="Mahmoud A."/>
            <person name="Hajiyev E."/>
            <person name="Babayeva S."/>
            <person name="Izzatullayeva V."/>
            <person name="Mammadov A."/>
            <person name="Mammadov A."/>
            <person name="Sharifova S."/>
            <person name="Ojaghi J."/>
            <person name="Eynullazada K."/>
            <person name="Bayramov B."/>
            <person name="Abdulazimova A."/>
            <person name="Shahmuradov I."/>
        </authorList>
    </citation>
    <scope>NUCLEOTIDE SEQUENCE [LARGE SCALE GENOMIC DNA]</scope>
    <source>
        <strain evidence="2">cv. AG2017</strain>
        <tissue evidence="1">Leaf</tissue>
    </source>
</reference>
<dbReference type="Proteomes" id="UP000233551">
    <property type="component" value="Unassembled WGS sequence"/>
</dbReference>
<evidence type="ECO:0000313" key="2">
    <source>
        <dbReference type="Proteomes" id="UP000233551"/>
    </source>
</evidence>
<dbReference type="AlphaFoldDB" id="A0A2I0KE30"/>
<comment type="caution">
    <text evidence="1">The sequence shown here is derived from an EMBL/GenBank/DDBJ whole genome shotgun (WGS) entry which is preliminary data.</text>
</comment>
<name>A0A2I0KE30_PUNGR</name>
<dbReference type="EMBL" id="PGOL01000657">
    <property type="protein sequence ID" value="PKI66769.1"/>
    <property type="molecule type" value="Genomic_DNA"/>
</dbReference>